<name>A0A846MUD2_9PROT</name>
<dbReference type="GO" id="GO:0016740">
    <property type="term" value="F:transferase activity"/>
    <property type="evidence" value="ECO:0007669"/>
    <property type="project" value="UniProtKB-KW"/>
</dbReference>
<dbReference type="CDD" id="cd00761">
    <property type="entry name" value="Glyco_tranf_GTA_type"/>
    <property type="match status" value="1"/>
</dbReference>
<keyword evidence="2" id="KW-0808">Transferase</keyword>
<dbReference type="InterPro" id="IPR050834">
    <property type="entry name" value="Glycosyltransf_2"/>
</dbReference>
<dbReference type="PANTHER" id="PTHR43685:SF3">
    <property type="entry name" value="SLR2126 PROTEIN"/>
    <property type="match status" value="1"/>
</dbReference>
<evidence type="ECO:0000313" key="3">
    <source>
        <dbReference type="Proteomes" id="UP000570514"/>
    </source>
</evidence>
<dbReference type="EMBL" id="JAASRM010000001">
    <property type="protein sequence ID" value="NIK86722.1"/>
    <property type="molecule type" value="Genomic_DNA"/>
</dbReference>
<evidence type="ECO:0000313" key="2">
    <source>
        <dbReference type="EMBL" id="NIK86722.1"/>
    </source>
</evidence>
<comment type="caution">
    <text evidence="2">The sequence shown here is derived from an EMBL/GenBank/DDBJ whole genome shotgun (WGS) entry which is preliminary data.</text>
</comment>
<dbReference type="SUPFAM" id="SSF53448">
    <property type="entry name" value="Nucleotide-diphospho-sugar transferases"/>
    <property type="match status" value="1"/>
</dbReference>
<accession>A0A846MUD2</accession>
<dbReference type="Gene3D" id="3.90.550.10">
    <property type="entry name" value="Spore Coat Polysaccharide Biosynthesis Protein SpsA, Chain A"/>
    <property type="match status" value="1"/>
</dbReference>
<dbReference type="PANTHER" id="PTHR43685">
    <property type="entry name" value="GLYCOSYLTRANSFERASE"/>
    <property type="match status" value="1"/>
</dbReference>
<dbReference type="InterPro" id="IPR029044">
    <property type="entry name" value="Nucleotide-diphossugar_trans"/>
</dbReference>
<dbReference type="AlphaFoldDB" id="A0A846MUD2"/>
<dbReference type="Pfam" id="PF00535">
    <property type="entry name" value="Glycos_transf_2"/>
    <property type="match status" value="1"/>
</dbReference>
<proteinExistence type="predicted"/>
<dbReference type="Proteomes" id="UP000570514">
    <property type="component" value="Unassembled WGS sequence"/>
</dbReference>
<evidence type="ECO:0000259" key="1">
    <source>
        <dbReference type="Pfam" id="PF00535"/>
    </source>
</evidence>
<protein>
    <submittedName>
        <fullName evidence="2">Glycosyltransferase involved in cell wall biosynthesis</fullName>
    </submittedName>
</protein>
<gene>
    <name evidence="2" type="ORF">FHS83_000040</name>
</gene>
<organism evidence="2 3">
    <name type="scientific">Rhizomicrobium palustre</name>
    <dbReference type="NCBI Taxonomy" id="189966"/>
    <lineage>
        <taxon>Bacteria</taxon>
        <taxon>Pseudomonadati</taxon>
        <taxon>Pseudomonadota</taxon>
        <taxon>Alphaproteobacteria</taxon>
        <taxon>Micropepsales</taxon>
        <taxon>Micropepsaceae</taxon>
        <taxon>Rhizomicrobium</taxon>
    </lineage>
</organism>
<reference evidence="2 3" key="1">
    <citation type="submission" date="2020-03" db="EMBL/GenBank/DDBJ databases">
        <title>Genomic Encyclopedia of Type Strains, Phase IV (KMG-IV): sequencing the most valuable type-strain genomes for metagenomic binning, comparative biology and taxonomic classification.</title>
        <authorList>
            <person name="Goeker M."/>
        </authorList>
    </citation>
    <scope>NUCLEOTIDE SEQUENCE [LARGE SCALE GENOMIC DNA]</scope>
    <source>
        <strain evidence="2 3">DSM 19867</strain>
    </source>
</reference>
<feature type="domain" description="Glycosyltransferase 2-like" evidence="1">
    <location>
        <begin position="8"/>
        <end position="131"/>
    </location>
</feature>
<dbReference type="RefSeq" id="WP_167079700.1">
    <property type="nucleotide sequence ID" value="NZ_BAAADC010000001.1"/>
</dbReference>
<sequence>MTKSPAISVVIATRDRPAQLARLLHCVKDQDFSNFECIVVDDASSDQTLHLYEELWRELDARFILLRQESGAKGPSFSRNKGIRAALAPFVAFCDDDDMWTRRDHLSCALDALIAHGADFFFANMRTSRNGEVLGADFYGRIRHILTRTILSDGVFEVAPKERAAAMQHIFIHCNSMVVSRHLLHSAGLYWEKLFMAEDRDFALRLLDRAKRVVYRDEVVADYDRTAIAGLCKSYTEDEIRSFVILAMLHAETQMNDTQLLAVARGYRAWMLYELAQSARQEGRQAEARELALQSVLLRPTLAALKQLLSLRLYRAPRLAEGRAR</sequence>
<keyword evidence="3" id="KW-1185">Reference proteome</keyword>
<dbReference type="InterPro" id="IPR001173">
    <property type="entry name" value="Glyco_trans_2-like"/>
</dbReference>